<feature type="compositionally biased region" description="Basic and acidic residues" evidence="10">
    <location>
        <begin position="7"/>
        <end position="16"/>
    </location>
</feature>
<keyword evidence="8" id="KW-0906">Nuclear pore complex</keyword>
<proteinExistence type="predicted"/>
<dbReference type="AlphaFoldDB" id="A0A9J6CHG6"/>
<sequence>MAAKRIAGRELNHDNWNEEEEAEDAGEFKKASEDILAKRVRKVAKRRTADNESGTQVLNPFSGFGGFGSNSNTVASTPISSSSPFSFLAKLPASASSASTAPIISSTTTKTNGEAKENGDSKYSEYNGKVKALNIAFTDWIKKHVDDNALCDLRPVFADYEKYMKEFNELKQKISSSSTSSEKKEESFKSDTPAGGFTFGKPATTTATSPVASIFSSVNTSSIFSSSTTKETSPAKPTESKGFSFGLASNSQQPTSAPTFSFGLKPTSSLPGSSLFGISTTTSTPFSFANVTQTKSTADNNIDQGENTEADEEPPKNEFVPVVEEDSLLSKRCKVFVKTGTDYTDRGVGTLYLKKVDEKVQLIVRADTNLGNILLNIILQEGLPTSRLGKNNVMIVCVPTPESKPPPTPVLVRVKTGEEADELLSILEKYKKGAE</sequence>
<dbReference type="GO" id="GO:0005643">
    <property type="term" value="C:nuclear pore"/>
    <property type="evidence" value="ECO:0007669"/>
    <property type="project" value="UniProtKB-SubCell"/>
</dbReference>
<dbReference type="Pfam" id="PF08911">
    <property type="entry name" value="NUP50"/>
    <property type="match status" value="1"/>
</dbReference>
<feature type="region of interest" description="Disordered" evidence="10">
    <location>
        <begin position="1"/>
        <end position="28"/>
    </location>
</feature>
<dbReference type="SUPFAM" id="SSF50729">
    <property type="entry name" value="PH domain-like"/>
    <property type="match status" value="1"/>
</dbReference>
<evidence type="ECO:0000256" key="6">
    <source>
        <dbReference type="ARBA" id="ARBA00022990"/>
    </source>
</evidence>
<keyword evidence="4" id="KW-0509">mRNA transport</keyword>
<accession>A0A9J6CHG6</accession>
<dbReference type="GO" id="GO:0051028">
    <property type="term" value="P:mRNA transport"/>
    <property type="evidence" value="ECO:0007669"/>
    <property type="project" value="UniProtKB-KW"/>
</dbReference>
<dbReference type="InterPro" id="IPR011993">
    <property type="entry name" value="PH-like_dom_sf"/>
</dbReference>
<evidence type="ECO:0000256" key="2">
    <source>
        <dbReference type="ARBA" id="ARBA00022448"/>
    </source>
</evidence>
<comment type="caution">
    <text evidence="12">The sequence shown here is derived from an EMBL/GenBank/DDBJ whole genome shotgun (WGS) entry which is preliminary data.</text>
</comment>
<organism evidence="12 13">
    <name type="scientific">Polypedilum vanderplanki</name>
    <name type="common">Sleeping chironomid midge</name>
    <dbReference type="NCBI Taxonomy" id="319348"/>
    <lineage>
        <taxon>Eukaryota</taxon>
        <taxon>Metazoa</taxon>
        <taxon>Ecdysozoa</taxon>
        <taxon>Arthropoda</taxon>
        <taxon>Hexapoda</taxon>
        <taxon>Insecta</taxon>
        <taxon>Pterygota</taxon>
        <taxon>Neoptera</taxon>
        <taxon>Endopterygota</taxon>
        <taxon>Diptera</taxon>
        <taxon>Nematocera</taxon>
        <taxon>Chironomoidea</taxon>
        <taxon>Chironomidae</taxon>
        <taxon>Chironominae</taxon>
        <taxon>Polypedilum</taxon>
        <taxon>Polypedilum</taxon>
    </lineage>
</organism>
<dbReference type="CDD" id="cd13170">
    <property type="entry name" value="RanBD_NUP50"/>
    <property type="match status" value="1"/>
</dbReference>
<dbReference type="Pfam" id="PF00638">
    <property type="entry name" value="Ran_BP1"/>
    <property type="match status" value="1"/>
</dbReference>
<dbReference type="Proteomes" id="UP001107558">
    <property type="component" value="Chromosome 1"/>
</dbReference>
<name>A0A9J6CHG6_POLVA</name>
<dbReference type="PANTHER" id="PTHR23138">
    <property type="entry name" value="RAN BINDING PROTEIN"/>
    <property type="match status" value="1"/>
</dbReference>
<keyword evidence="7" id="KW-0811">Translocation</keyword>
<dbReference type="PANTHER" id="PTHR23138:SF141">
    <property type="entry name" value="NUCLEAR PORE COMPLEX PROTEIN NUP50"/>
    <property type="match status" value="1"/>
</dbReference>
<feature type="region of interest" description="Disordered" evidence="10">
    <location>
        <begin position="174"/>
        <end position="202"/>
    </location>
</feature>
<keyword evidence="13" id="KW-1185">Reference proteome</keyword>
<evidence type="ECO:0000313" key="13">
    <source>
        <dbReference type="Proteomes" id="UP001107558"/>
    </source>
</evidence>
<keyword evidence="2" id="KW-0813">Transport</keyword>
<feature type="compositionally biased region" description="Polar residues" evidence="10">
    <location>
        <begin position="294"/>
        <end position="305"/>
    </location>
</feature>
<keyword evidence="5" id="KW-0653">Protein transport</keyword>
<protein>
    <recommendedName>
        <fullName evidence="11">RanBD1 domain-containing protein</fullName>
    </recommendedName>
</protein>
<dbReference type="InterPro" id="IPR045255">
    <property type="entry name" value="RanBP1-like"/>
</dbReference>
<dbReference type="InterPro" id="IPR000156">
    <property type="entry name" value="Ran_bind_dom"/>
</dbReference>
<dbReference type="GO" id="GO:0006606">
    <property type="term" value="P:protein import into nucleus"/>
    <property type="evidence" value="ECO:0007669"/>
    <property type="project" value="TreeGrafter"/>
</dbReference>
<reference evidence="12" key="1">
    <citation type="submission" date="2021-03" db="EMBL/GenBank/DDBJ databases">
        <title>Chromosome level genome of the anhydrobiotic midge Polypedilum vanderplanki.</title>
        <authorList>
            <person name="Yoshida Y."/>
            <person name="Kikawada T."/>
            <person name="Gusev O."/>
        </authorList>
    </citation>
    <scope>NUCLEOTIDE SEQUENCE</scope>
    <source>
        <strain evidence="12">NIAS01</strain>
        <tissue evidence="12">Whole body or cell culture</tissue>
    </source>
</reference>
<keyword evidence="3" id="KW-0677">Repeat</keyword>
<dbReference type="InterPro" id="IPR015007">
    <property type="entry name" value="NUP2/50/61"/>
</dbReference>
<feature type="domain" description="RanBD1" evidence="11">
    <location>
        <begin position="312"/>
        <end position="430"/>
    </location>
</feature>
<feature type="region of interest" description="Disordered" evidence="10">
    <location>
        <begin position="294"/>
        <end position="316"/>
    </location>
</feature>
<evidence type="ECO:0000256" key="7">
    <source>
        <dbReference type="ARBA" id="ARBA00023010"/>
    </source>
</evidence>
<evidence type="ECO:0000256" key="10">
    <source>
        <dbReference type="SAM" id="MobiDB-lite"/>
    </source>
</evidence>
<feature type="region of interest" description="Disordered" evidence="10">
    <location>
        <begin position="224"/>
        <end position="263"/>
    </location>
</feature>
<evidence type="ECO:0000313" key="12">
    <source>
        <dbReference type="EMBL" id="KAG5681389.1"/>
    </source>
</evidence>
<evidence type="ECO:0000256" key="4">
    <source>
        <dbReference type="ARBA" id="ARBA00022816"/>
    </source>
</evidence>
<comment type="subcellular location">
    <subcellularLocation>
        <location evidence="1">Nucleus</location>
        <location evidence="1">Nuclear pore complex</location>
    </subcellularLocation>
</comment>
<evidence type="ECO:0000256" key="1">
    <source>
        <dbReference type="ARBA" id="ARBA00004567"/>
    </source>
</evidence>
<dbReference type="Gene3D" id="2.30.29.30">
    <property type="entry name" value="Pleckstrin-homology domain (PH domain)/Phosphotyrosine-binding domain (PTB)"/>
    <property type="match status" value="1"/>
</dbReference>
<dbReference type="OrthoDB" id="10062131at2759"/>
<evidence type="ECO:0000256" key="9">
    <source>
        <dbReference type="ARBA" id="ARBA00023242"/>
    </source>
</evidence>
<evidence type="ECO:0000256" key="5">
    <source>
        <dbReference type="ARBA" id="ARBA00022927"/>
    </source>
</evidence>
<keyword evidence="9" id="KW-0539">Nucleus</keyword>
<evidence type="ECO:0000259" key="11">
    <source>
        <dbReference type="SMART" id="SM00160"/>
    </source>
</evidence>
<gene>
    <name evidence="12" type="ORF">PVAND_010831</name>
</gene>
<feature type="compositionally biased region" description="Polar residues" evidence="10">
    <location>
        <begin position="247"/>
        <end position="259"/>
    </location>
</feature>
<dbReference type="EMBL" id="JADBJN010000001">
    <property type="protein sequence ID" value="KAG5681389.1"/>
    <property type="molecule type" value="Genomic_DNA"/>
</dbReference>
<keyword evidence="6" id="KW-0007">Acetylation</keyword>
<dbReference type="SMART" id="SM00160">
    <property type="entry name" value="RanBD"/>
    <property type="match status" value="1"/>
</dbReference>
<evidence type="ECO:0000256" key="8">
    <source>
        <dbReference type="ARBA" id="ARBA00023132"/>
    </source>
</evidence>
<evidence type="ECO:0000256" key="3">
    <source>
        <dbReference type="ARBA" id="ARBA00022737"/>
    </source>
</evidence>